<dbReference type="AlphaFoldDB" id="A0AAE3QRM3"/>
<name>A0AAE3QRM3_9BACT</name>
<dbReference type="Pfam" id="PF04434">
    <property type="entry name" value="SWIM"/>
    <property type="match status" value="1"/>
</dbReference>
<reference evidence="3" key="1">
    <citation type="submission" date="2023-05" db="EMBL/GenBank/DDBJ databases">
        <authorList>
            <person name="Zhang X."/>
        </authorList>
    </citation>
    <scope>NUCLEOTIDE SEQUENCE</scope>
    <source>
        <strain evidence="3">YF14B1</strain>
    </source>
</reference>
<dbReference type="GO" id="GO:0008270">
    <property type="term" value="F:zinc ion binding"/>
    <property type="evidence" value="ECO:0007669"/>
    <property type="project" value="UniProtKB-KW"/>
</dbReference>
<evidence type="ECO:0000256" key="1">
    <source>
        <dbReference type="PROSITE-ProRule" id="PRU00325"/>
    </source>
</evidence>
<proteinExistence type="predicted"/>
<dbReference type="RefSeq" id="WP_313979158.1">
    <property type="nucleotide sequence ID" value="NZ_JASJOS010000005.1"/>
</dbReference>
<accession>A0AAE3QRM3</accession>
<keyword evidence="1" id="KW-0479">Metal-binding</keyword>
<feature type="domain" description="SWIM-type" evidence="2">
    <location>
        <begin position="408"/>
        <end position="445"/>
    </location>
</feature>
<organism evidence="3 4">
    <name type="scientific">Xanthocytophaga flava</name>
    <dbReference type="NCBI Taxonomy" id="3048013"/>
    <lineage>
        <taxon>Bacteria</taxon>
        <taxon>Pseudomonadati</taxon>
        <taxon>Bacteroidota</taxon>
        <taxon>Cytophagia</taxon>
        <taxon>Cytophagales</taxon>
        <taxon>Rhodocytophagaceae</taxon>
        <taxon>Xanthocytophaga</taxon>
    </lineage>
</organism>
<gene>
    <name evidence="3" type="ORF">QNI16_13045</name>
</gene>
<protein>
    <submittedName>
        <fullName evidence="3">SWIM zinc finger family protein</fullName>
    </submittedName>
</protein>
<comment type="caution">
    <text evidence="3">The sequence shown here is derived from an EMBL/GenBank/DDBJ whole genome shotgun (WGS) entry which is preliminary data.</text>
</comment>
<dbReference type="Proteomes" id="UP001241110">
    <property type="component" value="Unassembled WGS sequence"/>
</dbReference>
<evidence type="ECO:0000259" key="2">
    <source>
        <dbReference type="PROSITE" id="PS50966"/>
    </source>
</evidence>
<evidence type="ECO:0000313" key="3">
    <source>
        <dbReference type="EMBL" id="MDJ1481418.1"/>
    </source>
</evidence>
<dbReference type="EMBL" id="JASJOS010000005">
    <property type="protein sequence ID" value="MDJ1481418.1"/>
    <property type="molecule type" value="Genomic_DNA"/>
</dbReference>
<dbReference type="PROSITE" id="PS50966">
    <property type="entry name" value="ZF_SWIM"/>
    <property type="match status" value="1"/>
</dbReference>
<dbReference type="InterPro" id="IPR007527">
    <property type="entry name" value="Znf_SWIM"/>
</dbReference>
<evidence type="ECO:0000313" key="4">
    <source>
        <dbReference type="Proteomes" id="UP001241110"/>
    </source>
</evidence>
<keyword evidence="1" id="KW-0863">Zinc-finger</keyword>
<sequence length="452" mass="50937">MTNDLTYDYSIPSTVQRIETQTNILLSHYNEDAAQEVSCFFWGKLKDPYLTAKCLTTLSKVVRSRFALSPQEIAAMRDPIVTAGAGKMRFEAFSSCNGIYARLDILPEGLDGEFLSSGTTNVDFNETMINALTGILKQDEVFLSVGQKEVILEKQGEQVVERKVTLPTRWIKGLTSVQLYLAEMDEVCKLTKLQTIQLFQTLPKGTIRTAYYLTMRAGKAIFTPASMDGAIMIGGLHRIRLLESLLPFIDSFSVYATPDRQVSAFVLSIGALRFVFSLSADPYRGFSGEGNVLDNLTDNIPLEWIRGANHLLKANEEFNPTLFSLENDIEFETVDSLCASLSAMGLLGYDLTTRQHFYRRLPYKPERIASLNPRLKNARKLIEKEEVELLTNTPAYIEARVKGTNVWHTVLIDEQTQRCTCQWFTDHQGMRGPCKHILSVKILTENMEASSY</sequence>
<keyword evidence="1" id="KW-0862">Zinc</keyword>